<dbReference type="OrthoDB" id="5593782at2"/>
<feature type="domain" description="YagK/YfjJ C-terminal" evidence="1">
    <location>
        <begin position="33"/>
        <end position="110"/>
    </location>
</feature>
<dbReference type="InterPro" id="IPR057271">
    <property type="entry name" value="YagK_YfjJ_C"/>
</dbReference>
<dbReference type="RefSeq" id="WP_124924400.1">
    <property type="nucleotide sequence ID" value="NZ_BMOH01000001.1"/>
</dbReference>
<keyword evidence="3" id="KW-1185">Reference proteome</keyword>
<evidence type="ECO:0000259" key="1">
    <source>
        <dbReference type="Pfam" id="PF11726"/>
    </source>
</evidence>
<gene>
    <name evidence="2" type="ORF">EHS89_01840</name>
</gene>
<accession>A0A3P1SVU5</accession>
<comment type="caution">
    <text evidence="2">The sequence shown here is derived from an EMBL/GenBank/DDBJ whole genome shotgun (WGS) entry which is preliminary data.</text>
</comment>
<evidence type="ECO:0000313" key="2">
    <source>
        <dbReference type="EMBL" id="RRD01327.1"/>
    </source>
</evidence>
<evidence type="ECO:0000313" key="3">
    <source>
        <dbReference type="Proteomes" id="UP000267535"/>
    </source>
</evidence>
<name>A0A3P1SVU5_9GAMM</name>
<protein>
    <submittedName>
        <fullName evidence="2">Inovirus Gp2 family protein</fullName>
    </submittedName>
</protein>
<reference evidence="2 3" key="1">
    <citation type="submission" date="2018-11" db="EMBL/GenBank/DDBJ databases">
        <title>The draft genome sequence of Amphritea balenae JAMM 1525T.</title>
        <authorList>
            <person name="Fang Z."/>
            <person name="Zhang Y."/>
            <person name="Han X."/>
        </authorList>
    </citation>
    <scope>NUCLEOTIDE SEQUENCE [LARGE SCALE GENOMIC DNA]</scope>
    <source>
        <strain evidence="2 3">JAMM 1525</strain>
    </source>
</reference>
<dbReference type="AlphaFoldDB" id="A0A3P1SVU5"/>
<proteinExistence type="predicted"/>
<dbReference type="Pfam" id="PF11726">
    <property type="entry name" value="YagK_YfjJ_C"/>
    <property type="match status" value="1"/>
</dbReference>
<dbReference type="EMBL" id="RQXV01000001">
    <property type="protein sequence ID" value="RRD01327.1"/>
    <property type="molecule type" value="Genomic_DNA"/>
</dbReference>
<dbReference type="Proteomes" id="UP000267535">
    <property type="component" value="Unassembled WGS sequence"/>
</dbReference>
<organism evidence="2 3">
    <name type="scientific">Amphritea balenae</name>
    <dbReference type="NCBI Taxonomy" id="452629"/>
    <lineage>
        <taxon>Bacteria</taxon>
        <taxon>Pseudomonadati</taxon>
        <taxon>Pseudomonadota</taxon>
        <taxon>Gammaproteobacteria</taxon>
        <taxon>Oceanospirillales</taxon>
        <taxon>Oceanospirillaceae</taxon>
        <taxon>Amphritea</taxon>
    </lineage>
</organism>
<sequence>MGEVVTLCGDKDGQGHYVEILDCIAGQLNAMLSYHSKLLVTQTCLRLTADGYTGDNKPISRFMAVLNKKLKSKKLGFKRVGYIWCRELVSSAVQHYHLTLMLDGHKCQMPHYINKLIEQIWLKQGHTKPWVPKNPFVRVLRGDKVSFLEAYRRTTYLAKVFSKGYRDKAANDYSASRYKLKSA</sequence>